<dbReference type="Pfam" id="PF00657">
    <property type="entry name" value="Lipase_GDSL"/>
    <property type="match status" value="1"/>
</dbReference>
<proteinExistence type="inferred from homology"/>
<dbReference type="GO" id="GO:0016042">
    <property type="term" value="P:lipid catabolic process"/>
    <property type="evidence" value="ECO:0007669"/>
    <property type="project" value="UniProtKB-KW"/>
</dbReference>
<protein>
    <submittedName>
        <fullName evidence="6">Uncharacterized protein</fullName>
    </submittedName>
</protein>
<dbReference type="InterPro" id="IPR036514">
    <property type="entry name" value="SGNH_hydro_sf"/>
</dbReference>
<feature type="signal peptide" evidence="5">
    <location>
        <begin position="1"/>
        <end position="24"/>
    </location>
</feature>
<dbReference type="EMBL" id="JAAMPC010000011">
    <property type="protein sequence ID" value="KAG2280520.1"/>
    <property type="molecule type" value="Genomic_DNA"/>
</dbReference>
<evidence type="ECO:0000313" key="7">
    <source>
        <dbReference type="Proteomes" id="UP000886595"/>
    </source>
</evidence>
<evidence type="ECO:0000256" key="5">
    <source>
        <dbReference type="SAM" id="SignalP"/>
    </source>
</evidence>
<sequence length="355" mass="39449">MPANTPFLIFVGLLLFDSIPGLEAVTLASIQGVYVFGDSLADESYPPNGIDFPCHIPTGRFCNGKNAADVIAKKFGLPLPPPYLSLLLRKNAREAAAVTGVSFASAGAGIFSSDDQTTGQAIPLSQQQDHWRSIHQELTRKLGSSKAQIHISKSLFVMTIGSNDVLDYYRNLELPQQINAQQYMQSIADKYKEHLKKIHETGTPRLLIFGVAQLGCTPEKREKNWTIHECNEEVNMFASLYNEALIKMLQQLKEELLSSMIYTYFDIFKSMQDINSNPAHYGLADATSACCGRGKLNAEHPCLPTARVCSDRTKYLFWDYYGHPTEAGSRVIADLMFAEDSQYMFPLSLSQLVAS</sequence>
<evidence type="ECO:0000313" key="6">
    <source>
        <dbReference type="EMBL" id="KAG2280520.1"/>
    </source>
</evidence>
<evidence type="ECO:0000256" key="3">
    <source>
        <dbReference type="ARBA" id="ARBA00022963"/>
    </source>
</evidence>
<dbReference type="PANTHER" id="PTHR45648:SF122">
    <property type="match status" value="1"/>
</dbReference>
<keyword evidence="2" id="KW-0378">Hydrolase</keyword>
<keyword evidence="5" id="KW-0732">Signal</keyword>
<dbReference type="InterPro" id="IPR051058">
    <property type="entry name" value="GDSL_Est/Lipase"/>
</dbReference>
<feature type="chain" id="PRO_5036449968" evidence="5">
    <location>
        <begin position="25"/>
        <end position="355"/>
    </location>
</feature>
<evidence type="ECO:0000256" key="1">
    <source>
        <dbReference type="ARBA" id="ARBA00008668"/>
    </source>
</evidence>
<dbReference type="SUPFAM" id="SSF52266">
    <property type="entry name" value="SGNH hydrolase"/>
    <property type="match status" value="1"/>
</dbReference>
<keyword evidence="7" id="KW-1185">Reference proteome</keyword>
<name>A0A8X7R1T5_BRACI</name>
<keyword evidence="3" id="KW-0442">Lipid degradation</keyword>
<evidence type="ECO:0000256" key="4">
    <source>
        <dbReference type="ARBA" id="ARBA00023098"/>
    </source>
</evidence>
<keyword evidence="4" id="KW-0443">Lipid metabolism</keyword>
<dbReference type="Gene3D" id="3.40.50.1110">
    <property type="entry name" value="SGNH hydrolase"/>
    <property type="match status" value="1"/>
</dbReference>
<reference evidence="6 7" key="1">
    <citation type="submission" date="2020-02" db="EMBL/GenBank/DDBJ databases">
        <authorList>
            <person name="Ma Q."/>
            <person name="Huang Y."/>
            <person name="Song X."/>
            <person name="Pei D."/>
        </authorList>
    </citation>
    <scope>NUCLEOTIDE SEQUENCE [LARGE SCALE GENOMIC DNA]</scope>
    <source>
        <strain evidence="6">Sxm20200214</strain>
        <tissue evidence="6">Leaf</tissue>
    </source>
</reference>
<dbReference type="OrthoDB" id="1600564at2759"/>
<comment type="caution">
    <text evidence="6">The sequence shown here is derived from an EMBL/GenBank/DDBJ whole genome shotgun (WGS) entry which is preliminary data.</text>
</comment>
<comment type="similarity">
    <text evidence="1">Belongs to the 'GDSL' lipolytic enzyme family.</text>
</comment>
<dbReference type="PANTHER" id="PTHR45648">
    <property type="entry name" value="GDSL LIPASE/ACYLHYDROLASE FAMILY PROTEIN (AFU_ORTHOLOGUE AFUA_4G14700)"/>
    <property type="match status" value="1"/>
</dbReference>
<dbReference type="AlphaFoldDB" id="A0A8X7R1T5"/>
<organism evidence="6 7">
    <name type="scientific">Brassica carinata</name>
    <name type="common">Ethiopian mustard</name>
    <name type="synonym">Abyssinian cabbage</name>
    <dbReference type="NCBI Taxonomy" id="52824"/>
    <lineage>
        <taxon>Eukaryota</taxon>
        <taxon>Viridiplantae</taxon>
        <taxon>Streptophyta</taxon>
        <taxon>Embryophyta</taxon>
        <taxon>Tracheophyta</taxon>
        <taxon>Spermatophyta</taxon>
        <taxon>Magnoliopsida</taxon>
        <taxon>eudicotyledons</taxon>
        <taxon>Gunneridae</taxon>
        <taxon>Pentapetalae</taxon>
        <taxon>rosids</taxon>
        <taxon>malvids</taxon>
        <taxon>Brassicales</taxon>
        <taxon>Brassicaceae</taxon>
        <taxon>Brassiceae</taxon>
        <taxon>Brassica</taxon>
    </lineage>
</organism>
<dbReference type="Proteomes" id="UP000886595">
    <property type="component" value="Unassembled WGS sequence"/>
</dbReference>
<dbReference type="CDD" id="cd01837">
    <property type="entry name" value="SGNH_plant_lipase_like"/>
    <property type="match status" value="1"/>
</dbReference>
<dbReference type="InterPro" id="IPR035669">
    <property type="entry name" value="SGNH_plant_lipase-like"/>
</dbReference>
<dbReference type="GO" id="GO:0016788">
    <property type="term" value="F:hydrolase activity, acting on ester bonds"/>
    <property type="evidence" value="ECO:0007669"/>
    <property type="project" value="InterPro"/>
</dbReference>
<dbReference type="InterPro" id="IPR001087">
    <property type="entry name" value="GDSL"/>
</dbReference>
<gene>
    <name evidence="6" type="ORF">Bca52824_051740</name>
</gene>
<accession>A0A8X7R1T5</accession>
<evidence type="ECO:0000256" key="2">
    <source>
        <dbReference type="ARBA" id="ARBA00022801"/>
    </source>
</evidence>